<keyword evidence="3" id="KW-1185">Reference proteome</keyword>
<dbReference type="GO" id="GO:0016740">
    <property type="term" value="F:transferase activity"/>
    <property type="evidence" value="ECO:0007669"/>
    <property type="project" value="UniProtKB-KW"/>
</dbReference>
<dbReference type="Proteomes" id="UP001235269">
    <property type="component" value="Unassembled WGS sequence"/>
</dbReference>
<comment type="caution">
    <text evidence="2">The sequence shown here is derived from an EMBL/GenBank/DDBJ whole genome shotgun (WGS) entry which is preliminary data.</text>
</comment>
<accession>A0ABU0IBC4</accession>
<evidence type="ECO:0000313" key="2">
    <source>
        <dbReference type="EMBL" id="MDQ0454554.1"/>
    </source>
</evidence>
<feature type="domain" description="Glycosyl transferase family 25" evidence="1">
    <location>
        <begin position="5"/>
        <end position="164"/>
    </location>
</feature>
<organism evidence="2 3">
    <name type="scientific">Rhizobium paknamense</name>
    <dbReference type="NCBI Taxonomy" id="1206817"/>
    <lineage>
        <taxon>Bacteria</taxon>
        <taxon>Pseudomonadati</taxon>
        <taxon>Pseudomonadota</taxon>
        <taxon>Alphaproteobacteria</taxon>
        <taxon>Hyphomicrobiales</taxon>
        <taxon>Rhizobiaceae</taxon>
        <taxon>Rhizobium/Agrobacterium group</taxon>
        <taxon>Rhizobium</taxon>
    </lineage>
</organism>
<dbReference type="InterPro" id="IPR002654">
    <property type="entry name" value="Glyco_trans_25"/>
</dbReference>
<dbReference type="CDD" id="cd06532">
    <property type="entry name" value="Glyco_transf_25"/>
    <property type="match status" value="1"/>
</dbReference>
<protein>
    <submittedName>
        <fullName evidence="2">Glycosyl transferase family 25</fullName>
    </submittedName>
</protein>
<evidence type="ECO:0000313" key="3">
    <source>
        <dbReference type="Proteomes" id="UP001235269"/>
    </source>
</evidence>
<dbReference type="EMBL" id="JAUSWH010000002">
    <property type="protein sequence ID" value="MDQ0454554.1"/>
    <property type="molecule type" value="Genomic_DNA"/>
</dbReference>
<keyword evidence="2" id="KW-0808">Transferase</keyword>
<proteinExistence type="predicted"/>
<name>A0ABU0IBC4_9HYPH</name>
<evidence type="ECO:0000259" key="1">
    <source>
        <dbReference type="Pfam" id="PF01755"/>
    </source>
</evidence>
<sequence>MMAMQVFVINLARATDRFSFQTRQLTALGLAFERVEAVDAGMLDGEWPQGFWTGWERPMSDVEKACFLSHHRLWQRIAEGSGPALILEDDAMLSSRLPNLLAQLQAASGLEHVTLETRARRKLLARKPHPQWPLKRLYQDRSGAAAYVLWPEGARKLLARTARHAAIADAVLCAAYELSSWQADPPLALQLDRAAHYGLPQPLQTQSSILDSRPKVKLPLPYRLRRIKAQLRMGLRQLAHSQDGERRDLRPDPADFAYLNAI</sequence>
<dbReference type="Pfam" id="PF01755">
    <property type="entry name" value="Glyco_transf_25"/>
    <property type="match status" value="1"/>
</dbReference>
<reference evidence="2 3" key="1">
    <citation type="submission" date="2023-07" db="EMBL/GenBank/DDBJ databases">
        <title>Genomic Encyclopedia of Type Strains, Phase IV (KMG-IV): sequencing the most valuable type-strain genomes for metagenomic binning, comparative biology and taxonomic classification.</title>
        <authorList>
            <person name="Goeker M."/>
        </authorList>
    </citation>
    <scope>NUCLEOTIDE SEQUENCE [LARGE SCALE GENOMIC DNA]</scope>
    <source>
        <strain evidence="2 3">DSM 100301</strain>
    </source>
</reference>
<gene>
    <name evidence="2" type="ORF">QO005_000881</name>
</gene>